<dbReference type="InterPro" id="IPR011701">
    <property type="entry name" value="MFS"/>
</dbReference>
<dbReference type="PANTHER" id="PTHR23504">
    <property type="entry name" value="MAJOR FACILITATOR SUPERFAMILY DOMAIN-CONTAINING PROTEIN 10"/>
    <property type="match status" value="1"/>
</dbReference>
<accession>S3CY44</accession>
<feature type="transmembrane region" description="Helical" evidence="7">
    <location>
        <begin position="182"/>
        <end position="204"/>
    </location>
</feature>
<dbReference type="OrthoDB" id="10262656at2759"/>
<dbReference type="Gene3D" id="1.20.1250.20">
    <property type="entry name" value="MFS general substrate transporter like domains"/>
    <property type="match status" value="1"/>
</dbReference>
<dbReference type="Pfam" id="PF07690">
    <property type="entry name" value="MFS_1"/>
    <property type="match status" value="1"/>
</dbReference>
<protein>
    <submittedName>
        <fullName evidence="8">MFS general substrate transporter</fullName>
    </submittedName>
</protein>
<dbReference type="SUPFAM" id="SSF103473">
    <property type="entry name" value="MFS general substrate transporter"/>
    <property type="match status" value="1"/>
</dbReference>
<evidence type="ECO:0000313" key="8">
    <source>
        <dbReference type="EMBL" id="EPE31232.1"/>
    </source>
</evidence>
<comment type="subcellular location">
    <subcellularLocation>
        <location evidence="1">Membrane</location>
        <topology evidence="1">Multi-pass membrane protein</topology>
    </subcellularLocation>
</comment>
<feature type="compositionally biased region" description="Basic and acidic residues" evidence="6">
    <location>
        <begin position="9"/>
        <end position="20"/>
    </location>
</feature>
<dbReference type="GO" id="GO:0022857">
    <property type="term" value="F:transmembrane transporter activity"/>
    <property type="evidence" value="ECO:0007669"/>
    <property type="project" value="InterPro"/>
</dbReference>
<gene>
    <name evidence="8" type="ORF">GLAREA_12535</name>
</gene>
<evidence type="ECO:0000256" key="1">
    <source>
        <dbReference type="ARBA" id="ARBA00004141"/>
    </source>
</evidence>
<name>S3CY44_GLAL2</name>
<dbReference type="eggNOG" id="KOG2615">
    <property type="taxonomic scope" value="Eukaryota"/>
</dbReference>
<feature type="transmembrane region" description="Helical" evidence="7">
    <location>
        <begin position="76"/>
        <end position="95"/>
    </location>
</feature>
<dbReference type="HOGENOM" id="CLU_001265_54_5_1"/>
<feature type="transmembrane region" description="Helical" evidence="7">
    <location>
        <begin position="337"/>
        <end position="357"/>
    </location>
</feature>
<feature type="transmembrane region" description="Helical" evidence="7">
    <location>
        <begin position="399"/>
        <end position="426"/>
    </location>
</feature>
<sequence>MLRAIRNRSPSEDSHTEVGDSKQSTWLSLPQKTQLGLIFAARLSDFIHLAAIQSYVLDQLKSFDNSLSDSNAAKQLGILNAGFTASQAITSILWGRVSDVPWIGRKPVLMSGLLGTALSCVGLAFSQSFSQALASRIFGGAVNANVLGAYLSNPGAGKSHLPKLGTASGGRSGGSLIQSVPYAPPALICAGLLLGCAILGFLLLEETVPGHNWNVMRMKISRIFNGSNNGSQSPQYSKISSMDEDELLNSRSTMFQDHFATEPEWTPEKLISDGKSHWNRSNTRRVMSSLLTQAIFDFHMGAFGCVWILFLCAPEALSQGNTPRRLQGGLQMSARQAGLATSIIGLVGVPLQLLFYPRIQERLGTIMSFKIYSGLFPISYALIPFIPFTQSSSNGNGMLTWFCITFVLIIHTAGRVVAIPATISLVNDSSPHPSLRGVVNGLGQSVTGTFRTLGPIIGAYAFAYGLENQLVGILWWSLAGVALAGTLLI</sequence>
<keyword evidence="3 7" id="KW-0812">Transmembrane</keyword>
<dbReference type="AlphaFoldDB" id="S3CY44"/>
<evidence type="ECO:0000256" key="7">
    <source>
        <dbReference type="SAM" id="Phobius"/>
    </source>
</evidence>
<dbReference type="InterPro" id="IPR036259">
    <property type="entry name" value="MFS_trans_sf"/>
</dbReference>
<keyword evidence="4 7" id="KW-1133">Transmembrane helix</keyword>
<organism evidence="8 9">
    <name type="scientific">Glarea lozoyensis (strain ATCC 20868 / MF5171)</name>
    <dbReference type="NCBI Taxonomy" id="1116229"/>
    <lineage>
        <taxon>Eukaryota</taxon>
        <taxon>Fungi</taxon>
        <taxon>Dikarya</taxon>
        <taxon>Ascomycota</taxon>
        <taxon>Pezizomycotina</taxon>
        <taxon>Leotiomycetes</taxon>
        <taxon>Helotiales</taxon>
        <taxon>Helotiaceae</taxon>
        <taxon>Glarea</taxon>
    </lineage>
</organism>
<feature type="region of interest" description="Disordered" evidence="6">
    <location>
        <begin position="1"/>
        <end position="23"/>
    </location>
</feature>
<dbReference type="GeneID" id="19471575"/>
<dbReference type="EMBL" id="KE145362">
    <property type="protein sequence ID" value="EPE31232.1"/>
    <property type="molecule type" value="Genomic_DNA"/>
</dbReference>
<feature type="transmembrane region" description="Helical" evidence="7">
    <location>
        <begin position="369"/>
        <end position="387"/>
    </location>
</feature>
<dbReference type="PANTHER" id="PTHR23504:SF16">
    <property type="entry name" value="TRANSPORTER, PUTATIVE (AFU_ORTHOLOGUE AFUA_1G13970)-RELATED"/>
    <property type="match status" value="1"/>
</dbReference>
<reference evidence="8 9" key="1">
    <citation type="journal article" date="2013" name="BMC Genomics">
        <title>Genomics-driven discovery of the pneumocandin biosynthetic gene cluster in the fungus Glarea lozoyensis.</title>
        <authorList>
            <person name="Chen L."/>
            <person name="Yue Q."/>
            <person name="Zhang X."/>
            <person name="Xiang M."/>
            <person name="Wang C."/>
            <person name="Li S."/>
            <person name="Che Y."/>
            <person name="Ortiz-Lopez F.J."/>
            <person name="Bills G.F."/>
            <person name="Liu X."/>
            <person name="An Z."/>
        </authorList>
    </citation>
    <scope>NUCLEOTIDE SEQUENCE [LARGE SCALE GENOMIC DNA]</scope>
    <source>
        <strain evidence="9">ATCC 20868 / MF5171</strain>
    </source>
</reference>
<dbReference type="RefSeq" id="XP_008081507.1">
    <property type="nucleotide sequence ID" value="XM_008083316.1"/>
</dbReference>
<evidence type="ECO:0000256" key="4">
    <source>
        <dbReference type="ARBA" id="ARBA00022989"/>
    </source>
</evidence>
<keyword evidence="2" id="KW-0813">Transport</keyword>
<feature type="transmembrane region" description="Helical" evidence="7">
    <location>
        <begin position="294"/>
        <end position="317"/>
    </location>
</feature>
<proteinExistence type="predicted"/>
<dbReference type="KEGG" id="glz:GLAREA_12535"/>
<keyword evidence="5 7" id="KW-0472">Membrane</keyword>
<dbReference type="GO" id="GO:0016020">
    <property type="term" value="C:membrane"/>
    <property type="evidence" value="ECO:0007669"/>
    <property type="project" value="UniProtKB-SubCell"/>
</dbReference>
<evidence type="ECO:0000256" key="2">
    <source>
        <dbReference type="ARBA" id="ARBA00022448"/>
    </source>
</evidence>
<dbReference type="Proteomes" id="UP000016922">
    <property type="component" value="Unassembled WGS sequence"/>
</dbReference>
<evidence type="ECO:0000313" key="9">
    <source>
        <dbReference type="Proteomes" id="UP000016922"/>
    </source>
</evidence>
<evidence type="ECO:0000256" key="6">
    <source>
        <dbReference type="SAM" id="MobiDB-lite"/>
    </source>
</evidence>
<evidence type="ECO:0000256" key="3">
    <source>
        <dbReference type="ARBA" id="ARBA00022692"/>
    </source>
</evidence>
<dbReference type="OMA" id="LPMSFNV"/>
<keyword evidence="9" id="KW-1185">Reference proteome</keyword>
<evidence type="ECO:0000256" key="5">
    <source>
        <dbReference type="ARBA" id="ARBA00023136"/>
    </source>
</evidence>
<feature type="transmembrane region" description="Helical" evidence="7">
    <location>
        <begin position="107"/>
        <end position="125"/>
    </location>
</feature>